<dbReference type="Proteomes" id="UP000325957">
    <property type="component" value="Unassembled WGS sequence"/>
</dbReference>
<keyword evidence="2 4" id="KW-0732">Signal</keyword>
<comment type="similarity">
    <text evidence="1">Belongs to the peptidase S33 family.</text>
</comment>
<dbReference type="PANTHER" id="PTHR43248">
    <property type="entry name" value="2-SUCCINYL-6-HYDROXY-2,4-CYCLOHEXADIENE-1-CARBOXYLATE SYNTHASE"/>
    <property type="match status" value="1"/>
</dbReference>
<evidence type="ECO:0000256" key="4">
    <source>
        <dbReference type="SAM" id="SignalP"/>
    </source>
</evidence>
<evidence type="ECO:0000256" key="3">
    <source>
        <dbReference type="ARBA" id="ARBA00022801"/>
    </source>
</evidence>
<evidence type="ECO:0000259" key="5">
    <source>
        <dbReference type="Pfam" id="PF00561"/>
    </source>
</evidence>
<dbReference type="Pfam" id="PF08386">
    <property type="entry name" value="Abhydrolase_4"/>
    <property type="match status" value="1"/>
</dbReference>
<keyword evidence="8" id="KW-1185">Reference proteome</keyword>
<comment type="caution">
    <text evidence="7">The sequence shown here is derived from an EMBL/GenBank/DDBJ whole genome shotgun (WGS) entry which is preliminary data.</text>
</comment>
<dbReference type="PANTHER" id="PTHR43248:SF29">
    <property type="entry name" value="TRIPEPTIDYL AMINOPEPTIDASE"/>
    <property type="match status" value="1"/>
</dbReference>
<dbReference type="AlphaFoldDB" id="A0A5J5KVB3"/>
<feature type="domain" description="AB hydrolase-1" evidence="5">
    <location>
        <begin position="103"/>
        <end position="285"/>
    </location>
</feature>
<feature type="domain" description="Peptidase S33 tripeptidyl aminopeptidase-like C-terminal" evidence="6">
    <location>
        <begin position="410"/>
        <end position="511"/>
    </location>
</feature>
<feature type="chain" id="PRO_5039306289" evidence="4">
    <location>
        <begin position="23"/>
        <end position="513"/>
    </location>
</feature>
<evidence type="ECO:0000313" key="7">
    <source>
        <dbReference type="EMBL" id="KAA9393472.1"/>
    </source>
</evidence>
<evidence type="ECO:0000259" key="6">
    <source>
        <dbReference type="Pfam" id="PF08386"/>
    </source>
</evidence>
<protein>
    <submittedName>
        <fullName evidence="7">Alpha/beta hydrolase</fullName>
    </submittedName>
</protein>
<dbReference type="GO" id="GO:0016787">
    <property type="term" value="F:hydrolase activity"/>
    <property type="evidence" value="ECO:0007669"/>
    <property type="project" value="UniProtKB-KW"/>
</dbReference>
<evidence type="ECO:0000256" key="1">
    <source>
        <dbReference type="ARBA" id="ARBA00010088"/>
    </source>
</evidence>
<dbReference type="InterPro" id="IPR000073">
    <property type="entry name" value="AB_hydrolase_1"/>
</dbReference>
<dbReference type="EMBL" id="SZWF01000018">
    <property type="protein sequence ID" value="KAA9393472.1"/>
    <property type="molecule type" value="Genomic_DNA"/>
</dbReference>
<dbReference type="PROSITE" id="PS51257">
    <property type="entry name" value="PROKAR_LIPOPROTEIN"/>
    <property type="match status" value="1"/>
</dbReference>
<dbReference type="InterPro" id="IPR013595">
    <property type="entry name" value="Pept_S33_TAP-like_C"/>
</dbReference>
<evidence type="ECO:0000313" key="8">
    <source>
        <dbReference type="Proteomes" id="UP000325957"/>
    </source>
</evidence>
<evidence type="ECO:0000256" key="2">
    <source>
        <dbReference type="ARBA" id="ARBA00022729"/>
    </source>
</evidence>
<dbReference type="OrthoDB" id="3252468at2"/>
<dbReference type="InterPro" id="IPR029058">
    <property type="entry name" value="AB_hydrolase_fold"/>
</dbReference>
<sequence length="513" mass="54146">MRTAFKRSGRLVAALCAVVLIAGCGGQETSSGGPDSLQGTDPDLARFYEQEVSWGDCEETSGDTGLECADLEVPADYDQPDGETTTVVMARSASTSDAAGGSLILNPGGPGGSGVDLMQVAPGYFDSSIQERYDLVSFDPRGVFRSDGIDCLDAEGLDRWRAESAYDPAAESLDELRSSYQEVGEACAENSGPVLEHMDTDSVARDLDVMRAVLGDARTNYVGFSYGTQIGAAYAELFPDRVGRFVLDGAVDPSLSNAEITLGQAESFEASLRQFIQECTETNAECFTDGTVDDGLAEVQRIIARTQDETITARDGRQISAVSAVEGVLVPLYNPAAYSTLNEALVDAQGGDYTALMGISDTNHGRQSDGTYRGNSSVAFAAVNCLDYDSRNVTDEQMAADQGALEQVSPTFGQFLGYTDAACQGWPFGPSGSPHAAQYTGDSEVLVVGTRHDPATPYPWAEALTEQLGNARLLTYEGWGHGAYTSGNACVVSAVDAYLVDGELPPEGEVCGG</sequence>
<reference evidence="7 8" key="1">
    <citation type="submission" date="2019-05" db="EMBL/GenBank/DDBJ databases">
        <title>Kocuria coralli sp. nov., a novel actinobacterium isolated from coral reef seawater.</title>
        <authorList>
            <person name="Li J."/>
        </authorList>
    </citation>
    <scope>NUCLEOTIDE SEQUENCE [LARGE SCALE GENOMIC DNA]</scope>
    <source>
        <strain evidence="7 8">SCSIO 13007</strain>
    </source>
</reference>
<dbReference type="Gene3D" id="3.40.50.1820">
    <property type="entry name" value="alpha/beta hydrolase"/>
    <property type="match status" value="1"/>
</dbReference>
<proteinExistence type="inferred from homology"/>
<gene>
    <name evidence="7" type="ORF">FCK90_11810</name>
</gene>
<keyword evidence="3 7" id="KW-0378">Hydrolase</keyword>
<dbReference type="SUPFAM" id="SSF53474">
    <property type="entry name" value="alpha/beta-Hydrolases"/>
    <property type="match status" value="1"/>
</dbReference>
<organism evidence="7 8">
    <name type="scientific">Kocuria coralli</name>
    <dbReference type="NCBI Taxonomy" id="1461025"/>
    <lineage>
        <taxon>Bacteria</taxon>
        <taxon>Bacillati</taxon>
        <taxon>Actinomycetota</taxon>
        <taxon>Actinomycetes</taxon>
        <taxon>Micrococcales</taxon>
        <taxon>Micrococcaceae</taxon>
        <taxon>Kocuria</taxon>
    </lineage>
</organism>
<name>A0A5J5KVB3_9MICC</name>
<dbReference type="InterPro" id="IPR051601">
    <property type="entry name" value="Serine_prot/Carboxylest_S33"/>
</dbReference>
<accession>A0A5J5KVB3</accession>
<feature type="signal peptide" evidence="4">
    <location>
        <begin position="1"/>
        <end position="22"/>
    </location>
</feature>
<dbReference type="Pfam" id="PF00561">
    <property type="entry name" value="Abhydrolase_1"/>
    <property type="match status" value="1"/>
</dbReference>